<dbReference type="GO" id="GO:0004113">
    <property type="term" value="F:2',3'-cyclic-nucleotide 3'-phosphodiesterase activity"/>
    <property type="evidence" value="ECO:0007669"/>
    <property type="project" value="InterPro"/>
</dbReference>
<dbReference type="OrthoDB" id="9793819at2"/>
<dbReference type="Gene3D" id="3.90.1140.10">
    <property type="entry name" value="Cyclic phosphodiesterase"/>
    <property type="match status" value="1"/>
</dbReference>
<keyword evidence="1 2" id="KW-0378">Hydrolase</keyword>
<dbReference type="HAMAP" id="MF_01940">
    <property type="entry name" value="RNA_CPDase"/>
    <property type="match status" value="1"/>
</dbReference>
<dbReference type="PANTHER" id="PTHR35561:SF1">
    <property type="entry name" value="RNA 2',3'-CYCLIC PHOSPHODIESTERASE"/>
    <property type="match status" value="1"/>
</dbReference>
<dbReference type="NCBIfam" id="TIGR02258">
    <property type="entry name" value="2_5_ligase"/>
    <property type="match status" value="1"/>
</dbReference>
<dbReference type="Proteomes" id="UP000321595">
    <property type="component" value="Chromosome"/>
</dbReference>
<dbReference type="RefSeq" id="WP_146958741.1">
    <property type="nucleotide sequence ID" value="NZ_CP042467.1"/>
</dbReference>
<dbReference type="AlphaFoldDB" id="A0A5B8XTS9"/>
<dbReference type="EC" id="3.1.4.58" evidence="2"/>
<accession>A0A5B8XTS9</accession>
<dbReference type="InterPro" id="IPR004175">
    <property type="entry name" value="RNA_CPDase"/>
</dbReference>
<protein>
    <recommendedName>
        <fullName evidence="2">RNA 2',3'-cyclic phosphodiesterase</fullName>
        <shortName evidence="2">RNA 2',3'-CPDase</shortName>
        <ecNumber evidence="2">3.1.4.58</ecNumber>
    </recommendedName>
</protein>
<evidence type="ECO:0000313" key="5">
    <source>
        <dbReference type="Proteomes" id="UP000321595"/>
    </source>
</evidence>
<gene>
    <name evidence="4" type="primary">thpR</name>
    <name evidence="4" type="ORF">FRD01_07335</name>
</gene>
<evidence type="ECO:0000256" key="2">
    <source>
        <dbReference type="HAMAP-Rule" id="MF_01940"/>
    </source>
</evidence>
<dbReference type="Pfam" id="PF02834">
    <property type="entry name" value="LigT_PEase"/>
    <property type="match status" value="2"/>
</dbReference>
<dbReference type="KEGG" id="bbae:FRD01_07335"/>
<feature type="short sequence motif" description="HXTX 2" evidence="2">
    <location>
        <begin position="131"/>
        <end position="134"/>
    </location>
</feature>
<dbReference type="SUPFAM" id="SSF55144">
    <property type="entry name" value="LigT-like"/>
    <property type="match status" value="1"/>
</dbReference>
<reference evidence="4 5" key="1">
    <citation type="submission" date="2019-08" db="EMBL/GenBank/DDBJ databases">
        <authorList>
            <person name="Liang Q."/>
        </authorList>
    </citation>
    <scope>NUCLEOTIDE SEQUENCE [LARGE SCALE GENOMIC DNA]</scope>
    <source>
        <strain evidence="4 5">V1718</strain>
    </source>
</reference>
<dbReference type="GO" id="GO:0008664">
    <property type="term" value="F:RNA 2',3'-cyclic 3'-phosphodiesterase activity"/>
    <property type="evidence" value="ECO:0007669"/>
    <property type="project" value="UniProtKB-EC"/>
</dbReference>
<feature type="domain" description="Phosphoesterase HXTX" evidence="3">
    <location>
        <begin position="104"/>
        <end position="176"/>
    </location>
</feature>
<evidence type="ECO:0000256" key="1">
    <source>
        <dbReference type="ARBA" id="ARBA00022801"/>
    </source>
</evidence>
<keyword evidence="5" id="KW-1185">Reference proteome</keyword>
<proteinExistence type="inferred from homology"/>
<dbReference type="InterPro" id="IPR014051">
    <property type="entry name" value="Phosphoesterase_HXTX"/>
</dbReference>
<feature type="active site" description="Proton donor" evidence="2">
    <location>
        <position position="43"/>
    </location>
</feature>
<name>A0A5B8XTS9_9DELT</name>
<comment type="similarity">
    <text evidence="2">Belongs to the 2H phosphoesterase superfamily. ThpR family.</text>
</comment>
<dbReference type="PANTHER" id="PTHR35561">
    <property type="entry name" value="RNA 2',3'-CYCLIC PHOSPHODIESTERASE"/>
    <property type="match status" value="1"/>
</dbReference>
<feature type="short sequence motif" description="HXTX 1" evidence="2">
    <location>
        <begin position="43"/>
        <end position="46"/>
    </location>
</feature>
<evidence type="ECO:0000313" key="4">
    <source>
        <dbReference type="EMBL" id="QED27056.1"/>
    </source>
</evidence>
<feature type="domain" description="Phosphoesterase HXTX" evidence="3">
    <location>
        <begin position="15"/>
        <end position="94"/>
    </location>
</feature>
<evidence type="ECO:0000259" key="3">
    <source>
        <dbReference type="Pfam" id="PF02834"/>
    </source>
</evidence>
<organism evidence="4 5">
    <name type="scientific">Microvenator marinus</name>
    <dbReference type="NCBI Taxonomy" id="2600177"/>
    <lineage>
        <taxon>Bacteria</taxon>
        <taxon>Deltaproteobacteria</taxon>
        <taxon>Bradymonadales</taxon>
        <taxon>Microvenatoraceae</taxon>
        <taxon>Microvenator</taxon>
    </lineage>
</organism>
<dbReference type="EMBL" id="CP042467">
    <property type="protein sequence ID" value="QED27056.1"/>
    <property type="molecule type" value="Genomic_DNA"/>
</dbReference>
<feature type="active site" description="Proton acceptor" evidence="2">
    <location>
        <position position="131"/>
    </location>
</feature>
<comment type="function">
    <text evidence="2">Hydrolyzes RNA 2',3'-cyclic phosphodiester to an RNA 2'-phosphomonoester.</text>
</comment>
<comment type="catalytic activity">
    <reaction evidence="2">
        <text>a 3'-end 2',3'-cyclophospho-ribonucleotide-RNA + H2O = a 3'-end 2'-phospho-ribonucleotide-RNA + H(+)</text>
        <dbReference type="Rhea" id="RHEA:11828"/>
        <dbReference type="Rhea" id="RHEA-COMP:10464"/>
        <dbReference type="Rhea" id="RHEA-COMP:17353"/>
        <dbReference type="ChEBI" id="CHEBI:15377"/>
        <dbReference type="ChEBI" id="CHEBI:15378"/>
        <dbReference type="ChEBI" id="CHEBI:83064"/>
        <dbReference type="ChEBI" id="CHEBI:173113"/>
        <dbReference type="EC" id="3.1.4.58"/>
    </reaction>
</comment>
<dbReference type="InterPro" id="IPR009097">
    <property type="entry name" value="Cyclic_Pdiesterase"/>
</dbReference>
<sequence length="187" mass="20894">MNRLFIAAELGIPVVERLTQIQNELGRRFDATQLRMPETKDLHLTLKFLGETDVALQERIQETLHAFALGLFPFELALKGVGTFPDAASPRIVWAGLEPKSDELVGLLKDTLERELENIGIPKETRDFKAHITLARVRDLTETPNLDDLKGLDVGSTYIRDLVLFSSTLTPNGAIYSVVDRFPLGPQ</sequence>